<feature type="transmembrane region" description="Helical" evidence="1">
    <location>
        <begin position="65"/>
        <end position="88"/>
    </location>
</feature>
<reference evidence="2 3" key="1">
    <citation type="submission" date="2013-06" db="EMBL/GenBank/DDBJ databases">
        <title>The Genome Sequence of Acinetobacter rudis CIP 110305.</title>
        <authorList>
            <consortium name="The Broad Institute Genome Sequencing Platform"/>
            <consortium name="The Broad Institute Genome Sequencing Center for Infectious Disease"/>
            <person name="Cerqueira G."/>
            <person name="Feldgarden M."/>
            <person name="Courvalin P."/>
            <person name="Perichon B."/>
            <person name="Grillot-Courvalin C."/>
            <person name="Clermont D."/>
            <person name="Rocha E."/>
            <person name="Yoon E.-J."/>
            <person name="Nemec A."/>
            <person name="Young S.K."/>
            <person name="Zeng Q."/>
            <person name="Gargeya S."/>
            <person name="Fitzgerald M."/>
            <person name="Abouelleil A."/>
            <person name="Alvarado L."/>
            <person name="Berlin A.M."/>
            <person name="Chapman S.B."/>
            <person name="Dewar J."/>
            <person name="Goldberg J."/>
            <person name="Griggs A."/>
            <person name="Gujja S."/>
            <person name="Hansen M."/>
            <person name="Howarth C."/>
            <person name="Imamovic A."/>
            <person name="Larimer J."/>
            <person name="McCowan C."/>
            <person name="Murphy C."/>
            <person name="Pearson M."/>
            <person name="Priest M."/>
            <person name="Roberts A."/>
            <person name="Saif S."/>
            <person name="Shea T."/>
            <person name="Sykes S."/>
            <person name="Wortman J."/>
            <person name="Nusbaum C."/>
            <person name="Birren B."/>
        </authorList>
    </citation>
    <scope>NUCLEOTIDE SEQUENCE [LARGE SCALE GENOMIC DNA]</scope>
    <source>
        <strain evidence="2 3">CIP 110305</strain>
    </source>
</reference>
<dbReference type="STRING" id="632955.GCA_000829675_02603"/>
<keyword evidence="3" id="KW-1185">Reference proteome</keyword>
<feature type="transmembrane region" description="Helical" evidence="1">
    <location>
        <begin position="12"/>
        <end position="27"/>
    </location>
</feature>
<name>S3N2D3_9GAMM</name>
<feature type="transmembrane region" description="Helical" evidence="1">
    <location>
        <begin position="33"/>
        <end position="53"/>
    </location>
</feature>
<sequence>MLNKIYFLKRESFLLFIICMLLTIILYKQINFYYYISLFLLIDLIGYIPGRIWNYWYGDENTLKIFYTLYNFFHSLVIIALMSIFWLYQFKNDYSFIALYAHIFLDRGILGNFPKASKDLFKTPTIFLKD</sequence>
<gene>
    <name evidence="2" type="ORF">F945_01776</name>
</gene>
<dbReference type="PATRIC" id="fig|421052.3.peg.1733"/>
<evidence type="ECO:0000313" key="3">
    <source>
        <dbReference type="Proteomes" id="UP000014568"/>
    </source>
</evidence>
<dbReference type="RefSeq" id="WP_016656183.1">
    <property type="nucleotide sequence ID" value="NZ_KE340353.1"/>
</dbReference>
<dbReference type="EMBL" id="ATGI01000022">
    <property type="protein sequence ID" value="EPF73897.1"/>
    <property type="molecule type" value="Genomic_DNA"/>
</dbReference>
<keyword evidence="1" id="KW-0472">Membrane</keyword>
<accession>S3N2D3</accession>
<dbReference type="HOGENOM" id="CLU_1968491_0_0_6"/>
<proteinExistence type="predicted"/>
<evidence type="ECO:0000256" key="1">
    <source>
        <dbReference type="SAM" id="Phobius"/>
    </source>
</evidence>
<dbReference type="Proteomes" id="UP000014568">
    <property type="component" value="Unassembled WGS sequence"/>
</dbReference>
<dbReference type="OrthoDB" id="6454879at2"/>
<evidence type="ECO:0000313" key="2">
    <source>
        <dbReference type="EMBL" id="EPF73897.1"/>
    </source>
</evidence>
<dbReference type="AlphaFoldDB" id="S3N2D3"/>
<protein>
    <submittedName>
        <fullName evidence="2">Uncharacterized protein</fullName>
    </submittedName>
</protein>
<dbReference type="eggNOG" id="COG2898">
    <property type="taxonomic scope" value="Bacteria"/>
</dbReference>
<keyword evidence="1" id="KW-0812">Transmembrane</keyword>
<keyword evidence="1" id="KW-1133">Transmembrane helix</keyword>
<organism evidence="2 3">
    <name type="scientific">Acinetobacter rudis CIP 110305</name>
    <dbReference type="NCBI Taxonomy" id="421052"/>
    <lineage>
        <taxon>Bacteria</taxon>
        <taxon>Pseudomonadati</taxon>
        <taxon>Pseudomonadota</taxon>
        <taxon>Gammaproteobacteria</taxon>
        <taxon>Moraxellales</taxon>
        <taxon>Moraxellaceae</taxon>
        <taxon>Acinetobacter</taxon>
    </lineage>
</organism>
<comment type="caution">
    <text evidence="2">The sequence shown here is derived from an EMBL/GenBank/DDBJ whole genome shotgun (WGS) entry which is preliminary data.</text>
</comment>